<name>A0A382CA71_9ZZZZ</name>
<proteinExistence type="predicted"/>
<sequence>MPTITNVSLSSVIKTSEIQLPNYDRDRLDDVAYMTAMTLVLMGNYSQTGHFGGPLAYTPYTVASHLVGPELGGLKYDYRRPKHPFSDKFMLAGGHNAPVTYALWMVLGEALFKMHESTGLKRYFADPKTSLLSVDCLGFRRGKNGLSSILKDNDLENHPLLAQAKIRGIRALAGHSESTDLTNDVNGGPSGVGIATAAGKAAFWELIGASGSPKILAVEGEFAMTSGHSQEMKTQAVAQQVGKRLRILLSYNNAGIDAELVGGVIQPQFDSYKIEDQWSSYGWNVFKLENANEMDQVVGVLKAMEDW</sequence>
<dbReference type="Gene3D" id="3.40.50.970">
    <property type="match status" value="1"/>
</dbReference>
<dbReference type="AlphaFoldDB" id="A0A382CA71"/>
<dbReference type="SUPFAM" id="SSF52518">
    <property type="entry name" value="Thiamin diphosphate-binding fold (THDP-binding)"/>
    <property type="match status" value="1"/>
</dbReference>
<gene>
    <name evidence="1" type="ORF">METZ01_LOCUS175859</name>
</gene>
<evidence type="ECO:0000313" key="1">
    <source>
        <dbReference type="EMBL" id="SVB23005.1"/>
    </source>
</evidence>
<accession>A0A382CA71</accession>
<dbReference type="InterPro" id="IPR029061">
    <property type="entry name" value="THDP-binding"/>
</dbReference>
<protein>
    <submittedName>
        <fullName evidence="1">Uncharacterized protein</fullName>
    </submittedName>
</protein>
<feature type="non-terminal residue" evidence="1">
    <location>
        <position position="307"/>
    </location>
</feature>
<reference evidence="1" key="1">
    <citation type="submission" date="2018-05" db="EMBL/GenBank/DDBJ databases">
        <authorList>
            <person name="Lanie J.A."/>
            <person name="Ng W.-L."/>
            <person name="Kazmierczak K.M."/>
            <person name="Andrzejewski T.M."/>
            <person name="Davidsen T.M."/>
            <person name="Wayne K.J."/>
            <person name="Tettelin H."/>
            <person name="Glass J.I."/>
            <person name="Rusch D."/>
            <person name="Podicherti R."/>
            <person name="Tsui H.-C.T."/>
            <person name="Winkler M.E."/>
        </authorList>
    </citation>
    <scope>NUCLEOTIDE SEQUENCE</scope>
</reference>
<organism evidence="1">
    <name type="scientific">marine metagenome</name>
    <dbReference type="NCBI Taxonomy" id="408172"/>
    <lineage>
        <taxon>unclassified sequences</taxon>
        <taxon>metagenomes</taxon>
        <taxon>ecological metagenomes</taxon>
    </lineage>
</organism>
<dbReference type="EMBL" id="UINC01033548">
    <property type="protein sequence ID" value="SVB23005.1"/>
    <property type="molecule type" value="Genomic_DNA"/>
</dbReference>